<proteinExistence type="predicted"/>
<dbReference type="AlphaFoldDB" id="D7BA20"/>
<keyword evidence="2" id="KW-0812">Transmembrane</keyword>
<feature type="region of interest" description="Disordered" evidence="1">
    <location>
        <begin position="1"/>
        <end position="22"/>
    </location>
</feature>
<evidence type="ECO:0000313" key="4">
    <source>
        <dbReference type="Proteomes" id="UP000001916"/>
    </source>
</evidence>
<feature type="transmembrane region" description="Helical" evidence="2">
    <location>
        <begin position="39"/>
        <end position="58"/>
    </location>
</feature>
<reference evidence="3 4" key="1">
    <citation type="journal article" date="2010" name="Stand. Genomic Sci.">
        <title>Complete genome sequence of Meiothermus silvanus type strain (VI-R2).</title>
        <authorList>
            <person name="Sikorski J."/>
            <person name="Tindall B.J."/>
            <person name="Lowry S."/>
            <person name="Lucas S."/>
            <person name="Nolan M."/>
            <person name="Copeland A."/>
            <person name="Glavina Del Rio T."/>
            <person name="Tice H."/>
            <person name="Cheng J.F."/>
            <person name="Han C."/>
            <person name="Pitluck S."/>
            <person name="Liolios K."/>
            <person name="Ivanova N."/>
            <person name="Mavromatis K."/>
            <person name="Mikhailova N."/>
            <person name="Pati A."/>
            <person name="Goodwin L."/>
            <person name="Chen A."/>
            <person name="Palaniappan K."/>
            <person name="Land M."/>
            <person name="Hauser L."/>
            <person name="Chang Y.J."/>
            <person name="Jeffries C.D."/>
            <person name="Rohde M."/>
            <person name="Goker M."/>
            <person name="Woyke T."/>
            <person name="Bristow J."/>
            <person name="Eisen J.A."/>
            <person name="Markowitz V."/>
            <person name="Hugenholtz P."/>
            <person name="Kyrpides N.C."/>
            <person name="Klenk H.P."/>
            <person name="Lapidus A."/>
        </authorList>
    </citation>
    <scope>NUCLEOTIDE SEQUENCE [LARGE SCALE GENOMIC DNA]</scope>
    <source>
        <strain evidence="4">ATCC 700542 / DSM 9946 / VI-R2</strain>
    </source>
</reference>
<dbReference type="KEGG" id="msv:Mesil_0521"/>
<organism evidence="3 4">
    <name type="scientific">Allomeiothermus silvanus (strain ATCC 700542 / DSM 9946 / NBRC 106475 / NCIMB 13440 / VI-R2)</name>
    <name type="common">Thermus silvanus</name>
    <dbReference type="NCBI Taxonomy" id="526227"/>
    <lineage>
        <taxon>Bacteria</taxon>
        <taxon>Thermotogati</taxon>
        <taxon>Deinococcota</taxon>
        <taxon>Deinococci</taxon>
        <taxon>Thermales</taxon>
        <taxon>Thermaceae</taxon>
        <taxon>Allomeiothermus</taxon>
    </lineage>
</organism>
<dbReference type="RefSeq" id="WP_013157060.1">
    <property type="nucleotide sequence ID" value="NC_014212.1"/>
</dbReference>
<dbReference type="EMBL" id="CP002042">
    <property type="protein sequence ID" value="ADH62454.1"/>
    <property type="molecule type" value="Genomic_DNA"/>
</dbReference>
<feature type="compositionally biased region" description="Basic and acidic residues" evidence="1">
    <location>
        <begin position="1"/>
        <end position="16"/>
    </location>
</feature>
<keyword evidence="4" id="KW-1185">Reference proteome</keyword>
<sequence>MKEWRDEGESVHRTDTLDGQGRTEPVKRVPVLVVRTSGWTLWTLAALAYVGYVVMVALDAPTLPVAVGLALLPALRLLPDGMLIGVGLGVGWFVGGLGLHPFTLLGLVLASQLLALAADRGERWGWLIGMTVGYGAGIGVSR</sequence>
<dbReference type="STRING" id="526227.Mesil_0521"/>
<keyword evidence="2" id="KW-1133">Transmembrane helix</keyword>
<name>D7BA20_ALLS1</name>
<evidence type="ECO:0000256" key="2">
    <source>
        <dbReference type="SAM" id="Phobius"/>
    </source>
</evidence>
<dbReference type="Proteomes" id="UP000001916">
    <property type="component" value="Chromosome"/>
</dbReference>
<protein>
    <submittedName>
        <fullName evidence="3">Uncharacterized protein</fullName>
    </submittedName>
</protein>
<feature type="transmembrane region" description="Helical" evidence="2">
    <location>
        <begin position="124"/>
        <end position="141"/>
    </location>
</feature>
<evidence type="ECO:0000256" key="1">
    <source>
        <dbReference type="SAM" id="MobiDB-lite"/>
    </source>
</evidence>
<gene>
    <name evidence="3" type="ordered locus">Mesil_0521</name>
</gene>
<feature type="transmembrane region" description="Helical" evidence="2">
    <location>
        <begin position="99"/>
        <end position="117"/>
    </location>
</feature>
<keyword evidence="2" id="KW-0472">Membrane</keyword>
<accession>D7BA20</accession>
<dbReference type="HOGENOM" id="CLU_1925080_0_0_0"/>
<evidence type="ECO:0000313" key="3">
    <source>
        <dbReference type="EMBL" id="ADH62454.1"/>
    </source>
</evidence>